<dbReference type="PROSITE" id="PS00887">
    <property type="entry name" value="ILVD_EDD_2"/>
    <property type="match status" value="1"/>
</dbReference>
<evidence type="ECO:0000313" key="2">
    <source>
        <dbReference type="EMBL" id="CAH3195827.1"/>
    </source>
</evidence>
<dbReference type="SUPFAM" id="SSF52016">
    <property type="entry name" value="LeuD/IlvD-like"/>
    <property type="match status" value="1"/>
</dbReference>
<evidence type="ECO:0000313" key="3">
    <source>
        <dbReference type="Proteomes" id="UP001159427"/>
    </source>
</evidence>
<dbReference type="InterPro" id="IPR020558">
    <property type="entry name" value="DiOHA_6PGluconate_deHydtase_CS"/>
</dbReference>
<gene>
    <name evidence="2" type="ORF">PEVE_00031180</name>
</gene>
<dbReference type="InterPro" id="IPR042096">
    <property type="entry name" value="Dihydro-acid_dehy_C"/>
</dbReference>
<protein>
    <recommendedName>
        <fullName evidence="1">Dihydroxy-acid/6-phosphogluconate dehydratase C-terminal domain-containing protein</fullName>
    </recommendedName>
</protein>
<organism evidence="2 3">
    <name type="scientific">Porites evermanni</name>
    <dbReference type="NCBI Taxonomy" id="104178"/>
    <lineage>
        <taxon>Eukaryota</taxon>
        <taxon>Metazoa</taxon>
        <taxon>Cnidaria</taxon>
        <taxon>Anthozoa</taxon>
        <taxon>Hexacorallia</taxon>
        <taxon>Scleractinia</taxon>
        <taxon>Fungiina</taxon>
        <taxon>Poritidae</taxon>
        <taxon>Porites</taxon>
    </lineage>
</organism>
<dbReference type="EMBL" id="CALNXI010004443">
    <property type="protein sequence ID" value="CAH3195827.1"/>
    <property type="molecule type" value="Genomic_DNA"/>
</dbReference>
<evidence type="ECO:0000259" key="1">
    <source>
        <dbReference type="Pfam" id="PF24877"/>
    </source>
</evidence>
<dbReference type="InterPro" id="IPR056740">
    <property type="entry name" value="ILV_EDD_C"/>
</dbReference>
<dbReference type="Gene3D" id="3.50.30.80">
    <property type="entry name" value="IlvD/EDD C-terminal domain-like"/>
    <property type="match status" value="1"/>
</dbReference>
<proteinExistence type="predicted"/>
<sequence length="112" mass="11709">MPEMLSPGGALVGAGLGKKVALVTDGRFSGASHGIMIGHVSPEAQVGGPIALIQNGDIIVIDPQSATLEVELSDEVLSERKKQWQPPPRKLVGLLHKYTKVVSSAHEGAVTH</sequence>
<keyword evidence="3" id="KW-1185">Reference proteome</keyword>
<feature type="domain" description="Dihydroxy-acid/6-phosphogluconate dehydratase C-terminal" evidence="1">
    <location>
        <begin position="1"/>
        <end position="109"/>
    </location>
</feature>
<dbReference type="InterPro" id="IPR050165">
    <property type="entry name" value="DHAD_IlvD/Edd"/>
</dbReference>
<name>A0ABN8SWY4_9CNID</name>
<accession>A0ABN8SWY4</accession>
<dbReference type="PANTHER" id="PTHR21000:SF5">
    <property type="entry name" value="DIHYDROXY-ACID DEHYDRATASE, MITOCHONDRIAL"/>
    <property type="match status" value="1"/>
</dbReference>
<dbReference type="PANTHER" id="PTHR21000">
    <property type="entry name" value="DIHYDROXY-ACID DEHYDRATASE DAD"/>
    <property type="match status" value="1"/>
</dbReference>
<dbReference type="Pfam" id="PF24877">
    <property type="entry name" value="ILV_EDD_C"/>
    <property type="match status" value="1"/>
</dbReference>
<dbReference type="Proteomes" id="UP001159427">
    <property type="component" value="Unassembled WGS sequence"/>
</dbReference>
<comment type="caution">
    <text evidence="2">The sequence shown here is derived from an EMBL/GenBank/DDBJ whole genome shotgun (WGS) entry which is preliminary data.</text>
</comment>
<reference evidence="2 3" key="1">
    <citation type="submission" date="2022-05" db="EMBL/GenBank/DDBJ databases">
        <authorList>
            <consortium name="Genoscope - CEA"/>
            <person name="William W."/>
        </authorList>
    </citation>
    <scope>NUCLEOTIDE SEQUENCE [LARGE SCALE GENOMIC DNA]</scope>
</reference>